<keyword evidence="2" id="KW-1133">Transmembrane helix</keyword>
<dbReference type="InterPro" id="IPR036388">
    <property type="entry name" value="WH-like_DNA-bd_sf"/>
</dbReference>
<feature type="compositionally biased region" description="Acidic residues" evidence="1">
    <location>
        <begin position="13"/>
        <end position="23"/>
    </location>
</feature>
<name>A0ABD5PAX9_9EURY</name>
<proteinExistence type="predicted"/>
<dbReference type="EMBL" id="JBHSDS010000005">
    <property type="protein sequence ID" value="MFC4357858.1"/>
    <property type="molecule type" value="Genomic_DNA"/>
</dbReference>
<evidence type="ECO:0000313" key="4">
    <source>
        <dbReference type="EMBL" id="MFC4357858.1"/>
    </source>
</evidence>
<keyword evidence="2" id="KW-0812">Transmembrane</keyword>
<evidence type="ECO:0000313" key="5">
    <source>
        <dbReference type="Proteomes" id="UP001595921"/>
    </source>
</evidence>
<protein>
    <recommendedName>
        <fullName evidence="3">DUF7344 domain-containing protein</fullName>
    </recommendedName>
</protein>
<keyword evidence="2" id="KW-0472">Membrane</keyword>
<feature type="transmembrane region" description="Helical" evidence="2">
    <location>
        <begin position="183"/>
        <end position="206"/>
    </location>
</feature>
<feature type="region of interest" description="Disordered" evidence="1">
    <location>
        <begin position="118"/>
        <end position="156"/>
    </location>
</feature>
<comment type="caution">
    <text evidence="4">The sequence shown here is derived from an EMBL/GenBank/DDBJ whole genome shotgun (WGS) entry which is preliminary data.</text>
</comment>
<dbReference type="Pfam" id="PF24035">
    <property type="entry name" value="DUF7344"/>
    <property type="match status" value="1"/>
</dbReference>
<accession>A0ABD5PAX9</accession>
<feature type="domain" description="DUF7344" evidence="3">
    <location>
        <begin position="29"/>
        <end position="106"/>
    </location>
</feature>
<gene>
    <name evidence="4" type="ORF">ACFO0N_07840</name>
</gene>
<dbReference type="InterPro" id="IPR055768">
    <property type="entry name" value="DUF7344"/>
</dbReference>
<keyword evidence="5" id="KW-1185">Reference proteome</keyword>
<sequence>MSQTDGGRRPDDDRDDIDGDDVPLDTLYGVLSHSRRRRVLDRLLGGDEVDVDDVADTVVAAEAGKPVEDVTSEERRRVETALRHQHLPRLVDDGFVAWVREGETVRLALPVSTVEPYLHPGGTTTEGEATVGDGRRTDDGTPTEERAGDRGTDGPSGGVLVGAGLLSVLLSGALRALPETTRARLAAATPLLVGVGLVAAGVARLARGLLGDSRRSRF</sequence>
<feature type="region of interest" description="Disordered" evidence="1">
    <location>
        <begin position="1"/>
        <end position="24"/>
    </location>
</feature>
<feature type="compositionally biased region" description="Low complexity" evidence="1">
    <location>
        <begin position="121"/>
        <end position="132"/>
    </location>
</feature>
<feature type="compositionally biased region" description="Basic and acidic residues" evidence="1">
    <location>
        <begin position="1"/>
        <end position="12"/>
    </location>
</feature>
<evidence type="ECO:0000256" key="1">
    <source>
        <dbReference type="SAM" id="MobiDB-lite"/>
    </source>
</evidence>
<evidence type="ECO:0000256" key="2">
    <source>
        <dbReference type="SAM" id="Phobius"/>
    </source>
</evidence>
<organism evidence="4 5">
    <name type="scientific">Halobium salinum</name>
    <dbReference type="NCBI Taxonomy" id="1364940"/>
    <lineage>
        <taxon>Archaea</taxon>
        <taxon>Methanobacteriati</taxon>
        <taxon>Methanobacteriota</taxon>
        <taxon>Stenosarchaea group</taxon>
        <taxon>Halobacteria</taxon>
        <taxon>Halobacteriales</taxon>
        <taxon>Haloferacaceae</taxon>
        <taxon>Halobium</taxon>
    </lineage>
</organism>
<reference evidence="4 5" key="1">
    <citation type="journal article" date="2019" name="Int. J. Syst. Evol. Microbiol.">
        <title>The Global Catalogue of Microorganisms (GCM) 10K type strain sequencing project: providing services to taxonomists for standard genome sequencing and annotation.</title>
        <authorList>
            <consortium name="The Broad Institute Genomics Platform"/>
            <consortium name="The Broad Institute Genome Sequencing Center for Infectious Disease"/>
            <person name="Wu L."/>
            <person name="Ma J."/>
        </authorList>
    </citation>
    <scope>NUCLEOTIDE SEQUENCE [LARGE SCALE GENOMIC DNA]</scope>
    <source>
        <strain evidence="4 5">CGMCC 1.12553</strain>
    </source>
</reference>
<dbReference type="AlphaFoldDB" id="A0ABD5PAX9"/>
<feature type="transmembrane region" description="Helical" evidence="2">
    <location>
        <begin position="159"/>
        <end position="177"/>
    </location>
</feature>
<dbReference type="RefSeq" id="WP_267624589.1">
    <property type="nucleotide sequence ID" value="NZ_JAODIW010000009.1"/>
</dbReference>
<evidence type="ECO:0000259" key="3">
    <source>
        <dbReference type="Pfam" id="PF24035"/>
    </source>
</evidence>
<feature type="compositionally biased region" description="Basic and acidic residues" evidence="1">
    <location>
        <begin position="133"/>
        <end position="152"/>
    </location>
</feature>
<dbReference type="Gene3D" id="1.10.10.10">
    <property type="entry name" value="Winged helix-like DNA-binding domain superfamily/Winged helix DNA-binding domain"/>
    <property type="match status" value="1"/>
</dbReference>
<dbReference type="Proteomes" id="UP001595921">
    <property type="component" value="Unassembled WGS sequence"/>
</dbReference>